<accession>A0A537LQ25</accession>
<sequence length="65" mass="7434">MTERNDPATLTREQLEVIARTRGYEFSPDRLTAVLPEVRRLRALAGRLRMLPLDDLPPAMTFTPP</sequence>
<proteinExistence type="predicted"/>
<evidence type="ECO:0000313" key="2">
    <source>
        <dbReference type="EMBL" id="TMJ10096.1"/>
    </source>
</evidence>
<evidence type="ECO:0000313" key="3">
    <source>
        <dbReference type="Proteomes" id="UP000315217"/>
    </source>
</evidence>
<dbReference type="AlphaFoldDB" id="A0A537LQ25"/>
<dbReference type="Proteomes" id="UP000315217">
    <property type="component" value="Unassembled WGS sequence"/>
</dbReference>
<gene>
    <name evidence="1" type="ORF">E6G98_10020</name>
    <name evidence="2" type="ORF">E6G99_01645</name>
</gene>
<name>A0A537LQ25_9BACT</name>
<evidence type="ECO:0000313" key="1">
    <source>
        <dbReference type="EMBL" id="TMJ09290.1"/>
    </source>
</evidence>
<reference evidence="3 4" key="1">
    <citation type="journal article" date="2019" name="Nat. Microbiol.">
        <title>Mediterranean grassland soil C-N compound turnover is dependent on rainfall and depth, and is mediated by genomically divergent microorganisms.</title>
        <authorList>
            <person name="Diamond S."/>
            <person name="Andeer P.F."/>
            <person name="Li Z."/>
            <person name="Crits-Christoph A."/>
            <person name="Burstein D."/>
            <person name="Anantharaman K."/>
            <person name="Lane K.R."/>
            <person name="Thomas B.C."/>
            <person name="Pan C."/>
            <person name="Northen T.R."/>
            <person name="Banfield J.F."/>
        </authorList>
    </citation>
    <scope>NUCLEOTIDE SEQUENCE [LARGE SCALE GENOMIC DNA]</scope>
    <source>
        <strain evidence="1">NP_1</strain>
        <strain evidence="2">NP_2</strain>
    </source>
</reference>
<comment type="caution">
    <text evidence="2">The sequence shown here is derived from an EMBL/GenBank/DDBJ whole genome shotgun (WGS) entry which is preliminary data.</text>
</comment>
<organism evidence="2 4">
    <name type="scientific">Candidatus Segetimicrobium genomatis</name>
    <dbReference type="NCBI Taxonomy" id="2569760"/>
    <lineage>
        <taxon>Bacteria</taxon>
        <taxon>Bacillati</taxon>
        <taxon>Candidatus Sysuimicrobiota</taxon>
        <taxon>Candidatus Sysuimicrobiia</taxon>
        <taxon>Candidatus Sysuimicrobiales</taxon>
        <taxon>Candidatus Segetimicrobiaceae</taxon>
        <taxon>Candidatus Segetimicrobium</taxon>
    </lineage>
</organism>
<dbReference type="EMBL" id="VBAI01000162">
    <property type="protein sequence ID" value="TMJ09290.1"/>
    <property type="molecule type" value="Genomic_DNA"/>
</dbReference>
<evidence type="ECO:0000313" key="4">
    <source>
        <dbReference type="Proteomes" id="UP000318661"/>
    </source>
</evidence>
<dbReference type="Proteomes" id="UP000318661">
    <property type="component" value="Unassembled WGS sequence"/>
</dbReference>
<dbReference type="EMBL" id="VBAJ01000023">
    <property type="protein sequence ID" value="TMJ10096.1"/>
    <property type="molecule type" value="Genomic_DNA"/>
</dbReference>
<protein>
    <submittedName>
        <fullName evidence="2">Uncharacterized protein</fullName>
    </submittedName>
</protein>